<evidence type="ECO:0000256" key="2">
    <source>
        <dbReference type="ARBA" id="ARBA00023012"/>
    </source>
</evidence>
<dbReference type="AlphaFoldDB" id="A0A1V8YH22"/>
<feature type="domain" description="Response regulatory" evidence="6">
    <location>
        <begin position="4"/>
        <end position="128"/>
    </location>
</feature>
<dbReference type="InterPro" id="IPR007492">
    <property type="entry name" value="LytTR_DNA-bd_dom"/>
</dbReference>
<dbReference type="SMART" id="SM00448">
    <property type="entry name" value="REC"/>
    <property type="match status" value="1"/>
</dbReference>
<name>A0A1V8YH22_9ENTE</name>
<dbReference type="PROSITE" id="PS50930">
    <property type="entry name" value="HTH_LYTTR"/>
    <property type="match status" value="1"/>
</dbReference>
<evidence type="ECO:0000259" key="7">
    <source>
        <dbReference type="PROSITE" id="PS50930"/>
    </source>
</evidence>
<comment type="caution">
    <text evidence="8">The sequence shown here is derived from an EMBL/GenBank/DDBJ whole genome shotgun (WGS) entry which is preliminary data.</text>
</comment>
<evidence type="ECO:0000256" key="3">
    <source>
        <dbReference type="ARBA" id="ARBA00023159"/>
    </source>
</evidence>
<dbReference type="SUPFAM" id="SSF52172">
    <property type="entry name" value="CheY-like"/>
    <property type="match status" value="1"/>
</dbReference>
<dbReference type="Proteomes" id="UP000192477">
    <property type="component" value="Unassembled WGS sequence"/>
</dbReference>
<dbReference type="InterPro" id="IPR046947">
    <property type="entry name" value="LytR-like"/>
</dbReference>
<evidence type="ECO:0000313" key="8">
    <source>
        <dbReference type="EMBL" id="OQO70054.1"/>
    </source>
</evidence>
<keyword evidence="3" id="KW-0010">Activator</keyword>
<protein>
    <submittedName>
        <fullName evidence="8">DNA-binding response regulator</fullName>
    </submittedName>
</protein>
<gene>
    <name evidence="8" type="ORF">BH747_07770</name>
</gene>
<dbReference type="Pfam" id="PF04397">
    <property type="entry name" value="LytTR"/>
    <property type="match status" value="1"/>
</dbReference>
<feature type="modified residue" description="4-aspartylphosphate" evidence="5">
    <location>
        <position position="62"/>
    </location>
</feature>
<proteinExistence type="predicted"/>
<dbReference type="GO" id="GO:0003677">
    <property type="term" value="F:DNA binding"/>
    <property type="evidence" value="ECO:0007669"/>
    <property type="project" value="UniProtKB-KW"/>
</dbReference>
<dbReference type="Gene3D" id="2.40.50.1020">
    <property type="entry name" value="LytTr DNA-binding domain"/>
    <property type="match status" value="1"/>
</dbReference>
<dbReference type="PROSITE" id="PS50110">
    <property type="entry name" value="RESPONSE_REGULATORY"/>
    <property type="match status" value="1"/>
</dbReference>
<dbReference type="InterPro" id="IPR001789">
    <property type="entry name" value="Sig_transdc_resp-reg_receiver"/>
</dbReference>
<feature type="domain" description="HTH LytTR-type" evidence="7">
    <location>
        <begin position="146"/>
        <end position="247"/>
    </location>
</feature>
<dbReference type="Gene3D" id="3.40.50.2300">
    <property type="match status" value="1"/>
</dbReference>
<sequence>MGYPIILCEENLVQLQQLENIIRNYILFHSELLKIVLKTRCPKEAKDYLMKFQPQNGIYFLDIELNHSIDGIQLAEIIRKHDAQAKIIFITTHDELAPLTLKRRVEPLGFVSKDQEINLFRSEIMDMLSLAQERIDSVKSARKAIFTFSVGTQTYNMDMDEVQFIESSIIPHRVVLYTKQGQYKFYSRLNELEEKYPLLFRVSRSYLANLMNATEINFFKRLIVFKKDLSRKFSVGRSKKLRNLSITGSQSKSFFSCSL</sequence>
<dbReference type="SMART" id="SM00850">
    <property type="entry name" value="LytTR"/>
    <property type="match status" value="1"/>
</dbReference>
<evidence type="ECO:0000313" key="9">
    <source>
        <dbReference type="Proteomes" id="UP000192477"/>
    </source>
</evidence>
<keyword evidence="1" id="KW-0963">Cytoplasm</keyword>
<evidence type="ECO:0000259" key="6">
    <source>
        <dbReference type="PROSITE" id="PS50110"/>
    </source>
</evidence>
<comment type="function">
    <text evidence="4">Required for high-level post-exponential phase expression of a series of secreted proteins.</text>
</comment>
<dbReference type="PANTHER" id="PTHR37299">
    <property type="entry name" value="TRANSCRIPTIONAL REGULATOR-RELATED"/>
    <property type="match status" value="1"/>
</dbReference>
<evidence type="ECO:0000256" key="1">
    <source>
        <dbReference type="ARBA" id="ARBA00022490"/>
    </source>
</evidence>
<dbReference type="RefSeq" id="WP_081183779.1">
    <property type="nucleotide sequence ID" value="NZ_MJEA01000007.1"/>
</dbReference>
<organism evidence="8 9">
    <name type="scientific">Enterococcus villorum</name>
    <dbReference type="NCBI Taxonomy" id="112904"/>
    <lineage>
        <taxon>Bacteria</taxon>
        <taxon>Bacillati</taxon>
        <taxon>Bacillota</taxon>
        <taxon>Bacilli</taxon>
        <taxon>Lactobacillales</taxon>
        <taxon>Enterococcaceae</taxon>
        <taxon>Enterococcus</taxon>
    </lineage>
</organism>
<keyword evidence="5" id="KW-0597">Phosphoprotein</keyword>
<dbReference type="Pfam" id="PF00072">
    <property type="entry name" value="Response_reg"/>
    <property type="match status" value="1"/>
</dbReference>
<dbReference type="GO" id="GO:0000156">
    <property type="term" value="F:phosphorelay response regulator activity"/>
    <property type="evidence" value="ECO:0007669"/>
    <property type="project" value="InterPro"/>
</dbReference>
<keyword evidence="8" id="KW-0238">DNA-binding</keyword>
<dbReference type="OrthoDB" id="9809318at2"/>
<dbReference type="InterPro" id="IPR011006">
    <property type="entry name" value="CheY-like_superfamily"/>
</dbReference>
<reference evidence="8 9" key="1">
    <citation type="journal article" date="2017" name="BMC Microbiol.">
        <title>Comparative genomics of Enterococcus spp. isolated from bovine feces.</title>
        <authorList>
            <person name="Beukers A.G."/>
            <person name="Zaheer R."/>
            <person name="Goji N."/>
            <person name="Amoako K.K."/>
            <person name="Chaves A.V."/>
            <person name="Ward M.P."/>
            <person name="McAllister T.A."/>
        </authorList>
    </citation>
    <scope>NUCLEOTIDE SEQUENCE [LARGE SCALE GENOMIC DNA]</scope>
    <source>
        <strain evidence="8 9">F1129D 143</strain>
    </source>
</reference>
<keyword evidence="2" id="KW-0902">Two-component regulatory system</keyword>
<evidence type="ECO:0000256" key="5">
    <source>
        <dbReference type="PROSITE-ProRule" id="PRU00169"/>
    </source>
</evidence>
<dbReference type="STRING" id="112904.BH747_07770"/>
<dbReference type="EMBL" id="MJEA01000007">
    <property type="protein sequence ID" value="OQO70054.1"/>
    <property type="molecule type" value="Genomic_DNA"/>
</dbReference>
<accession>A0A1V8YH22</accession>
<dbReference type="PANTHER" id="PTHR37299:SF3">
    <property type="entry name" value="STAGE 0 SPORULATION PROTEIN A HOMOLOG"/>
    <property type="match status" value="1"/>
</dbReference>
<evidence type="ECO:0000256" key="4">
    <source>
        <dbReference type="ARBA" id="ARBA00037164"/>
    </source>
</evidence>